<feature type="signal peptide" evidence="2">
    <location>
        <begin position="1"/>
        <end position="20"/>
    </location>
</feature>
<evidence type="ECO:0000313" key="3">
    <source>
        <dbReference type="EMBL" id="GEP03099.1"/>
    </source>
</evidence>
<dbReference type="Proteomes" id="UP000321960">
    <property type="component" value="Unassembled WGS sequence"/>
</dbReference>
<evidence type="ECO:0008006" key="7">
    <source>
        <dbReference type="Google" id="ProtNLM"/>
    </source>
</evidence>
<dbReference type="InterPro" id="IPR008160">
    <property type="entry name" value="Collagen"/>
</dbReference>
<dbReference type="RefSeq" id="WP_147024831.1">
    <property type="nucleotide sequence ID" value="NZ_BJZU01000017.1"/>
</dbReference>
<sequence>MSRTAFLLASLLTIPVPALADMIIDQAMITGGELRVSGRVNPAQSATIVLDDRSQIVADKEGRFLFRLAYHPPSCMVTLKAGPDVRQAVVGFCGQRGPEGPAIPPPAARAAVPAIVPAVAPTAPQVGPQVGPRGPQGVAGPQGPEGPQGARGEVGPAGPAGQAGPAGPPGPVGAAGPAGPRGEPGPAGPPGPPGPSGAEGRSGAVVAALRVQTANCGEGGRCVATCAADEFAVNGTCSAGDRPGMDESSIYCLSMGAKPGPITARAICAKRQLLGEADAQATPFAQTGREKTRRP</sequence>
<evidence type="ECO:0000256" key="2">
    <source>
        <dbReference type="SAM" id="SignalP"/>
    </source>
</evidence>
<dbReference type="Pfam" id="PF01391">
    <property type="entry name" value="Collagen"/>
    <property type="match status" value="1"/>
</dbReference>
<proteinExistence type="predicted"/>
<accession>A0A512IZQ2</accession>
<dbReference type="OrthoDB" id="8019481at2"/>
<dbReference type="EMBL" id="BJZU01000017">
    <property type="protein sequence ID" value="GEP03099.1"/>
    <property type="molecule type" value="Genomic_DNA"/>
</dbReference>
<keyword evidence="2" id="KW-0732">Signal</keyword>
<reference evidence="4" key="1">
    <citation type="journal article" date="2014" name="Int. J. Syst. Evol. Microbiol.">
        <title>Complete genome of a new Firmicutes species belonging to the dominant human colonic microbiota ('Ruminococcus bicirculans') reveals two chromosomes and a selective capacity to utilize plant glucans.</title>
        <authorList>
            <consortium name="NISC Comparative Sequencing Program"/>
            <person name="Wegmann U."/>
            <person name="Louis P."/>
            <person name="Goesmann A."/>
            <person name="Henrissat B."/>
            <person name="Duncan S.H."/>
            <person name="Flint H.J."/>
        </authorList>
    </citation>
    <scope>NUCLEOTIDE SEQUENCE</scope>
    <source>
        <strain evidence="4">NBRC 107715</strain>
    </source>
</reference>
<feature type="chain" id="PRO_5022223017" description="Collagen-like protein" evidence="2">
    <location>
        <begin position="21"/>
        <end position="295"/>
    </location>
</feature>
<reference evidence="6" key="2">
    <citation type="journal article" date="2019" name="Int. J. Syst. Evol. Microbiol.">
        <title>The Global Catalogue of Microorganisms (GCM) 10K type strain sequencing project: providing services to taxonomists for standard genome sequencing and annotation.</title>
        <authorList>
            <consortium name="The Broad Institute Genomics Platform"/>
            <consortium name="The Broad Institute Genome Sequencing Center for Infectious Disease"/>
            <person name="Wu L."/>
            <person name="Ma J."/>
        </authorList>
    </citation>
    <scope>NUCLEOTIDE SEQUENCE [LARGE SCALE GENOMIC DNA]</scope>
    <source>
        <strain evidence="6">NBRC 107715</strain>
    </source>
</reference>
<feature type="compositionally biased region" description="Low complexity" evidence="1">
    <location>
        <begin position="123"/>
        <end position="165"/>
    </location>
</feature>
<name>A0A512IZQ2_9HYPH</name>
<gene>
    <name evidence="4" type="ORF">GCM10007888_57420</name>
    <name evidence="3" type="ORF">MOX02_11370</name>
</gene>
<reference evidence="3 5" key="3">
    <citation type="submission" date="2019-07" db="EMBL/GenBank/DDBJ databases">
        <title>Whole genome shotgun sequence of Methylobacterium oxalidis NBRC 107715.</title>
        <authorList>
            <person name="Hosoyama A."/>
            <person name="Uohara A."/>
            <person name="Ohji S."/>
            <person name="Ichikawa N."/>
        </authorList>
    </citation>
    <scope>NUCLEOTIDE SEQUENCE [LARGE SCALE GENOMIC DNA]</scope>
    <source>
        <strain evidence="3 5">NBRC 107715</strain>
    </source>
</reference>
<evidence type="ECO:0000313" key="6">
    <source>
        <dbReference type="Proteomes" id="UP001156856"/>
    </source>
</evidence>
<dbReference type="EMBL" id="BSPK01000112">
    <property type="protein sequence ID" value="GLS67358.1"/>
    <property type="molecule type" value="Genomic_DNA"/>
</dbReference>
<dbReference type="PANTHER" id="PTHR24637">
    <property type="entry name" value="COLLAGEN"/>
    <property type="match status" value="1"/>
</dbReference>
<evidence type="ECO:0000313" key="5">
    <source>
        <dbReference type="Proteomes" id="UP000321960"/>
    </source>
</evidence>
<keyword evidence="6" id="KW-1185">Reference proteome</keyword>
<protein>
    <recommendedName>
        <fullName evidence="7">Collagen-like protein</fullName>
    </recommendedName>
</protein>
<reference evidence="4" key="4">
    <citation type="submission" date="2023-01" db="EMBL/GenBank/DDBJ databases">
        <title>Draft genome sequence of Methylobacterium oxalidis strain NBRC 107715.</title>
        <authorList>
            <person name="Sun Q."/>
            <person name="Mori K."/>
        </authorList>
    </citation>
    <scope>NUCLEOTIDE SEQUENCE</scope>
    <source>
        <strain evidence="4">NBRC 107715</strain>
    </source>
</reference>
<evidence type="ECO:0000256" key="1">
    <source>
        <dbReference type="SAM" id="MobiDB-lite"/>
    </source>
</evidence>
<feature type="compositionally biased region" description="Low complexity" evidence="1">
    <location>
        <begin position="172"/>
        <end position="181"/>
    </location>
</feature>
<dbReference type="PANTHER" id="PTHR24637:SF421">
    <property type="entry name" value="CUTICLE COLLAGEN DPY-2"/>
    <property type="match status" value="1"/>
</dbReference>
<evidence type="ECO:0000313" key="4">
    <source>
        <dbReference type="EMBL" id="GLS67358.1"/>
    </source>
</evidence>
<feature type="compositionally biased region" description="Pro residues" evidence="1">
    <location>
        <begin position="186"/>
        <end position="195"/>
    </location>
</feature>
<comment type="caution">
    <text evidence="3">The sequence shown here is derived from an EMBL/GenBank/DDBJ whole genome shotgun (WGS) entry which is preliminary data.</text>
</comment>
<feature type="region of interest" description="Disordered" evidence="1">
    <location>
        <begin position="123"/>
        <end position="202"/>
    </location>
</feature>
<dbReference type="Proteomes" id="UP001156856">
    <property type="component" value="Unassembled WGS sequence"/>
</dbReference>
<organism evidence="3 5">
    <name type="scientific">Methylobacterium oxalidis</name>
    <dbReference type="NCBI Taxonomy" id="944322"/>
    <lineage>
        <taxon>Bacteria</taxon>
        <taxon>Pseudomonadati</taxon>
        <taxon>Pseudomonadota</taxon>
        <taxon>Alphaproteobacteria</taxon>
        <taxon>Hyphomicrobiales</taxon>
        <taxon>Methylobacteriaceae</taxon>
        <taxon>Methylobacterium</taxon>
    </lineage>
</organism>
<dbReference type="AlphaFoldDB" id="A0A512IZQ2"/>